<dbReference type="Gene3D" id="3.10.450.50">
    <property type="match status" value="1"/>
</dbReference>
<dbReference type="PATRIC" id="fig|59750.3.peg.284"/>
<sequence length="148" mass="16155">MSDGPVGAEREATEILHRFYAAETAYLQSEPKDFSAMAAVLHPDCVMHQPSSLPYGGSWQGHDGFRRWMAAFGAVWSTLVVADPTLLVSGADVIFVRSTVHATARTSGAELSWPLLQMVTVRDGLILEMRPFYWDTAAIVEALGTSAR</sequence>
<dbReference type="PANTHER" id="PTHR41252:SF1">
    <property type="entry name" value="BLR2505 PROTEIN"/>
    <property type="match status" value="1"/>
</dbReference>
<dbReference type="Pfam" id="PF12680">
    <property type="entry name" value="SnoaL_2"/>
    <property type="match status" value="1"/>
</dbReference>
<dbReference type="InterPro" id="IPR032710">
    <property type="entry name" value="NTF2-like_dom_sf"/>
</dbReference>
<comment type="caution">
    <text evidence="2">The sequence shown here is derived from an EMBL/GenBank/DDBJ whole genome shotgun (WGS) entry which is preliminary data.</text>
</comment>
<dbReference type="AlphaFoldDB" id="A0A132PUD3"/>
<proteinExistence type="predicted"/>
<dbReference type="SUPFAM" id="SSF54427">
    <property type="entry name" value="NTF2-like"/>
    <property type="match status" value="1"/>
</dbReference>
<evidence type="ECO:0000313" key="2">
    <source>
        <dbReference type="EMBL" id="KWX25958.1"/>
    </source>
</evidence>
<accession>A0A132PUD3</accession>
<reference evidence="2 3" key="1">
    <citation type="submission" date="2015-07" db="EMBL/GenBank/DDBJ databases">
        <title>A draft genome sequence of Mycobacterium wolinskyi.</title>
        <authorList>
            <person name="de Man T.J."/>
            <person name="Perry K.A."/>
            <person name="Coulliette A.D."/>
            <person name="Jensen B."/>
            <person name="Toney N.C."/>
            <person name="Limbago B.M."/>
            <person name="Noble-Wang J."/>
        </authorList>
    </citation>
    <scope>NUCLEOTIDE SEQUENCE [LARGE SCALE GENOMIC DNA]</scope>
    <source>
        <strain evidence="2 3">CDC_01</strain>
    </source>
</reference>
<protein>
    <recommendedName>
        <fullName evidence="1">SnoaL-like domain-containing protein</fullName>
    </recommendedName>
</protein>
<dbReference type="InterPro" id="IPR037401">
    <property type="entry name" value="SnoaL-like"/>
</dbReference>
<evidence type="ECO:0000313" key="3">
    <source>
        <dbReference type="Proteomes" id="UP000070612"/>
    </source>
</evidence>
<name>A0A132PUD3_9MYCO</name>
<keyword evidence="3" id="KW-1185">Reference proteome</keyword>
<evidence type="ECO:0000259" key="1">
    <source>
        <dbReference type="Pfam" id="PF12680"/>
    </source>
</evidence>
<dbReference type="PANTHER" id="PTHR41252">
    <property type="entry name" value="BLR2505 PROTEIN"/>
    <property type="match status" value="1"/>
</dbReference>
<organism evidence="2 3">
    <name type="scientific">Mycolicibacterium wolinskyi</name>
    <dbReference type="NCBI Taxonomy" id="59750"/>
    <lineage>
        <taxon>Bacteria</taxon>
        <taxon>Bacillati</taxon>
        <taxon>Actinomycetota</taxon>
        <taxon>Actinomycetes</taxon>
        <taxon>Mycobacteriales</taxon>
        <taxon>Mycobacteriaceae</taxon>
        <taxon>Mycolicibacterium</taxon>
    </lineage>
</organism>
<dbReference type="Proteomes" id="UP000070612">
    <property type="component" value="Unassembled WGS sequence"/>
</dbReference>
<feature type="domain" description="SnoaL-like" evidence="1">
    <location>
        <begin position="31"/>
        <end position="129"/>
    </location>
</feature>
<gene>
    <name evidence="2" type="ORF">AFM11_01385</name>
</gene>
<dbReference type="RefSeq" id="WP_067842744.1">
    <property type="nucleotide sequence ID" value="NZ_LGTW01000001.1"/>
</dbReference>
<dbReference type="EMBL" id="LGTW01000001">
    <property type="protein sequence ID" value="KWX25958.1"/>
    <property type="molecule type" value="Genomic_DNA"/>
</dbReference>